<accession>A0AAF0EDQ2</accession>
<feature type="transmembrane region" description="Helical" evidence="6">
    <location>
        <begin position="57"/>
        <end position="76"/>
    </location>
</feature>
<dbReference type="PANTHER" id="PTHR21346">
    <property type="entry name" value="FUN14 DOMAIN CONTAINING"/>
    <property type="match status" value="1"/>
</dbReference>
<keyword evidence="8" id="KW-1185">Reference proteome</keyword>
<dbReference type="GO" id="GO:0016020">
    <property type="term" value="C:membrane"/>
    <property type="evidence" value="ECO:0007669"/>
    <property type="project" value="UniProtKB-SubCell"/>
</dbReference>
<reference evidence="7" key="1">
    <citation type="submission" date="2023-03" db="EMBL/GenBank/DDBJ databases">
        <title>Mating type loci evolution in Malassezia.</title>
        <authorList>
            <person name="Coelho M.A."/>
        </authorList>
    </citation>
    <scope>NUCLEOTIDE SEQUENCE</scope>
    <source>
        <strain evidence="7">CBS 10434</strain>
    </source>
</reference>
<evidence type="ECO:0000256" key="2">
    <source>
        <dbReference type="ARBA" id="ARBA00009160"/>
    </source>
</evidence>
<gene>
    <name evidence="7" type="ORF">MCAP1_002923</name>
</gene>
<dbReference type="Pfam" id="PF04930">
    <property type="entry name" value="FUN14"/>
    <property type="match status" value="1"/>
</dbReference>
<evidence type="ECO:0000256" key="6">
    <source>
        <dbReference type="SAM" id="Phobius"/>
    </source>
</evidence>
<sequence>MSFVPMFRQMPSRCTLFSSNLRGASSMRASIPSMARAFHPPRPTISVPRVSTNVRNTWSLGLMAGGSVLAGGAIAWTTKPVECDAAVPEPPLPKPGSKAEAKSIVNVYQLTFGTICGICAGVFIKKGLKLIAVILGAAYVLLQYLASKRLVNINWKSMSSSYGQEMERLAGPLDPTKSRFQQMPLVRIWNRLVEFLTSDFQERATFIAGLVLGLRLG</sequence>
<dbReference type="Proteomes" id="UP001220961">
    <property type="component" value="Chromosome 6"/>
</dbReference>
<evidence type="ECO:0000256" key="3">
    <source>
        <dbReference type="ARBA" id="ARBA00022692"/>
    </source>
</evidence>
<evidence type="ECO:0000256" key="1">
    <source>
        <dbReference type="ARBA" id="ARBA00004370"/>
    </source>
</evidence>
<keyword evidence="3 6" id="KW-0812">Transmembrane</keyword>
<dbReference type="PANTHER" id="PTHR21346:SF10">
    <property type="entry name" value="TRANSMEMBRANE PROTEIN"/>
    <property type="match status" value="1"/>
</dbReference>
<organism evidence="7 8">
    <name type="scientific">Malassezia caprae</name>
    <dbReference type="NCBI Taxonomy" id="1381934"/>
    <lineage>
        <taxon>Eukaryota</taxon>
        <taxon>Fungi</taxon>
        <taxon>Dikarya</taxon>
        <taxon>Basidiomycota</taxon>
        <taxon>Ustilaginomycotina</taxon>
        <taxon>Malasseziomycetes</taxon>
        <taxon>Malasseziales</taxon>
        <taxon>Malasseziaceae</taxon>
        <taxon>Malassezia</taxon>
    </lineage>
</organism>
<keyword evidence="4 6" id="KW-1133">Transmembrane helix</keyword>
<evidence type="ECO:0000313" key="7">
    <source>
        <dbReference type="EMBL" id="WFD20672.1"/>
    </source>
</evidence>
<evidence type="ECO:0000256" key="4">
    <source>
        <dbReference type="ARBA" id="ARBA00022989"/>
    </source>
</evidence>
<name>A0AAF0EDQ2_9BASI</name>
<keyword evidence="5 6" id="KW-0472">Membrane</keyword>
<evidence type="ECO:0000256" key="5">
    <source>
        <dbReference type="ARBA" id="ARBA00023136"/>
    </source>
</evidence>
<evidence type="ECO:0000313" key="8">
    <source>
        <dbReference type="Proteomes" id="UP001220961"/>
    </source>
</evidence>
<evidence type="ECO:0008006" key="9">
    <source>
        <dbReference type="Google" id="ProtNLM"/>
    </source>
</evidence>
<feature type="transmembrane region" description="Helical" evidence="6">
    <location>
        <begin position="104"/>
        <end position="124"/>
    </location>
</feature>
<comment type="subcellular location">
    <subcellularLocation>
        <location evidence="1">Membrane</location>
    </subcellularLocation>
</comment>
<feature type="transmembrane region" description="Helical" evidence="6">
    <location>
        <begin position="130"/>
        <end position="146"/>
    </location>
</feature>
<proteinExistence type="inferred from homology"/>
<comment type="similarity">
    <text evidence="2">Belongs to the FUN14 family.</text>
</comment>
<dbReference type="InterPro" id="IPR007014">
    <property type="entry name" value="FUN14"/>
</dbReference>
<dbReference type="EMBL" id="CP119913">
    <property type="protein sequence ID" value="WFD20672.1"/>
    <property type="molecule type" value="Genomic_DNA"/>
</dbReference>
<protein>
    <recommendedName>
        <fullName evidence="9">FUN14 family protein</fullName>
    </recommendedName>
</protein>
<dbReference type="AlphaFoldDB" id="A0AAF0EDQ2"/>